<reference evidence="2 3" key="1">
    <citation type="submission" date="2018-12" db="EMBL/GenBank/DDBJ databases">
        <authorList>
            <person name="Feng G."/>
            <person name="Zhu H."/>
        </authorList>
    </citation>
    <scope>NUCLEOTIDE SEQUENCE [LARGE SCALE GENOMIC DNA]</scope>
    <source>
        <strain evidence="2 3">KCTC 12533</strain>
    </source>
</reference>
<organism evidence="2 3">
    <name type="scientific">Hymenobacter rigui</name>
    <dbReference type="NCBI Taxonomy" id="334424"/>
    <lineage>
        <taxon>Bacteria</taxon>
        <taxon>Pseudomonadati</taxon>
        <taxon>Bacteroidota</taxon>
        <taxon>Cytophagia</taxon>
        <taxon>Cytophagales</taxon>
        <taxon>Hymenobacteraceae</taxon>
        <taxon>Hymenobacter</taxon>
    </lineage>
</organism>
<gene>
    <name evidence="2" type="ORF">EI291_01060</name>
</gene>
<dbReference type="EMBL" id="RWIT01000001">
    <property type="protein sequence ID" value="RSK50939.1"/>
    <property type="molecule type" value="Genomic_DNA"/>
</dbReference>
<dbReference type="RefSeq" id="WP_125417416.1">
    <property type="nucleotide sequence ID" value="NZ_RWIT01000001.1"/>
</dbReference>
<dbReference type="Gene3D" id="3.60.15.10">
    <property type="entry name" value="Ribonuclease Z/Hydroxyacylglutathione hydrolase-like"/>
    <property type="match status" value="1"/>
</dbReference>
<keyword evidence="3" id="KW-1185">Reference proteome</keyword>
<feature type="domain" description="Metallo-beta-lactamase" evidence="1">
    <location>
        <begin position="13"/>
        <end position="185"/>
    </location>
</feature>
<dbReference type="InterPro" id="IPR001279">
    <property type="entry name" value="Metallo-B-lactamas"/>
</dbReference>
<name>A0A3R9VBV7_9BACT</name>
<dbReference type="InterPro" id="IPR036866">
    <property type="entry name" value="RibonucZ/Hydroxyglut_hydro"/>
</dbReference>
<protein>
    <recommendedName>
        <fullName evidence="1">Metallo-beta-lactamase domain-containing protein</fullName>
    </recommendedName>
</protein>
<dbReference type="OrthoDB" id="9769598at2"/>
<dbReference type="Proteomes" id="UP000273500">
    <property type="component" value="Unassembled WGS sequence"/>
</dbReference>
<evidence type="ECO:0000313" key="3">
    <source>
        <dbReference type="Proteomes" id="UP000273500"/>
    </source>
</evidence>
<dbReference type="AlphaFoldDB" id="A0A3R9VBV7"/>
<proteinExistence type="predicted"/>
<evidence type="ECO:0000313" key="2">
    <source>
        <dbReference type="EMBL" id="RSK50939.1"/>
    </source>
</evidence>
<dbReference type="SMART" id="SM00849">
    <property type="entry name" value="Lactamase_B"/>
    <property type="match status" value="1"/>
</dbReference>
<sequence>MHYRAPGTGAPLAANGLLVRTAKGLVLIDGAWSADQTTQLLRWATDSLHQRVRLVVLTQAGAATPEALDVLRQQKVRIYSSGPTARRWHASHPLTATPTAALKPYTIIRAGRTRLELFFPGAGFAPDNVVAWLPRRKVLYGGELVREQAATSLGSFETATLKQWPASLRTVAARYHRARVVVPAHGPVGDVALLEHTQKLLREAGRRRPTTALGQRP</sequence>
<dbReference type="SUPFAM" id="SSF56281">
    <property type="entry name" value="Metallo-hydrolase/oxidoreductase"/>
    <property type="match status" value="1"/>
</dbReference>
<accession>A0A3R9VBV7</accession>
<evidence type="ECO:0000259" key="1">
    <source>
        <dbReference type="SMART" id="SM00849"/>
    </source>
</evidence>
<comment type="caution">
    <text evidence="2">The sequence shown here is derived from an EMBL/GenBank/DDBJ whole genome shotgun (WGS) entry which is preliminary data.</text>
</comment>